<proteinExistence type="predicted"/>
<organism evidence="1 2">
    <name type="scientific">Labrys monachus</name>
    <dbReference type="NCBI Taxonomy" id="217067"/>
    <lineage>
        <taxon>Bacteria</taxon>
        <taxon>Pseudomonadati</taxon>
        <taxon>Pseudomonadota</taxon>
        <taxon>Alphaproteobacteria</taxon>
        <taxon>Hyphomicrobiales</taxon>
        <taxon>Xanthobacteraceae</taxon>
        <taxon>Labrys</taxon>
    </lineage>
</organism>
<sequence length="56" mass="6384">MTAEIAMLLKQSKIQALQRHKDAHSERQARETAAKVEKIREAIRQIDVEIAEQKGS</sequence>
<evidence type="ECO:0000313" key="1">
    <source>
        <dbReference type="EMBL" id="MDQ0392526.1"/>
    </source>
</evidence>
<dbReference type="EMBL" id="JAUSVK010000001">
    <property type="protein sequence ID" value="MDQ0392526.1"/>
    <property type="molecule type" value="Genomic_DNA"/>
</dbReference>
<accession>A0ABU0FDC8</accession>
<name>A0ABU0FDC8_9HYPH</name>
<dbReference type="RefSeq" id="WP_307426554.1">
    <property type="nucleotide sequence ID" value="NZ_JAUSVK010000001.1"/>
</dbReference>
<gene>
    <name evidence="1" type="ORF">J3R73_002318</name>
</gene>
<keyword evidence="2" id="KW-1185">Reference proteome</keyword>
<protein>
    <submittedName>
        <fullName evidence="1">Uncharacterized protein</fullName>
    </submittedName>
</protein>
<comment type="caution">
    <text evidence="1">The sequence shown here is derived from an EMBL/GenBank/DDBJ whole genome shotgun (WGS) entry which is preliminary data.</text>
</comment>
<reference evidence="1 2" key="1">
    <citation type="submission" date="2023-07" db="EMBL/GenBank/DDBJ databases">
        <title>Genomic Encyclopedia of Type Strains, Phase IV (KMG-IV): sequencing the most valuable type-strain genomes for metagenomic binning, comparative biology and taxonomic classification.</title>
        <authorList>
            <person name="Goeker M."/>
        </authorList>
    </citation>
    <scope>NUCLEOTIDE SEQUENCE [LARGE SCALE GENOMIC DNA]</scope>
    <source>
        <strain evidence="1 2">DSM 5896</strain>
    </source>
</reference>
<dbReference type="Proteomes" id="UP001237448">
    <property type="component" value="Unassembled WGS sequence"/>
</dbReference>
<evidence type="ECO:0000313" key="2">
    <source>
        <dbReference type="Proteomes" id="UP001237448"/>
    </source>
</evidence>